<evidence type="ECO:0000259" key="1">
    <source>
        <dbReference type="Pfam" id="PF03235"/>
    </source>
</evidence>
<feature type="domain" description="DUF7834" evidence="2">
    <location>
        <begin position="192"/>
        <end position="420"/>
    </location>
</feature>
<dbReference type="AlphaFoldDB" id="A0A968KS09"/>
<accession>A0A968KS09</accession>
<name>A0A968KS09_9SPIO</name>
<dbReference type="RefSeq" id="WP_167700886.1">
    <property type="nucleotide sequence ID" value="NZ_CP118175.1"/>
</dbReference>
<evidence type="ECO:0000259" key="2">
    <source>
        <dbReference type="Pfam" id="PF25202"/>
    </source>
</evidence>
<comment type="caution">
    <text evidence="3">The sequence shown here is derived from an EMBL/GenBank/DDBJ whole genome shotgun (WGS) entry which is preliminary data.</text>
</comment>
<dbReference type="Pfam" id="PF03235">
    <property type="entry name" value="GmrSD_N"/>
    <property type="match status" value="1"/>
</dbReference>
<evidence type="ECO:0000313" key="4">
    <source>
        <dbReference type="Proteomes" id="UP000711995"/>
    </source>
</evidence>
<organism evidence="3 4">
    <name type="scientific">Entomospira entomophila</name>
    <dbReference type="NCBI Taxonomy" id="2719988"/>
    <lineage>
        <taxon>Bacteria</taxon>
        <taxon>Pseudomonadati</taxon>
        <taxon>Spirochaetota</taxon>
        <taxon>Spirochaetia</taxon>
        <taxon>Spirochaetales</taxon>
        <taxon>Spirochaetaceae</taxon>
        <taxon>Entomospira</taxon>
    </lineage>
</organism>
<dbReference type="InterPro" id="IPR057156">
    <property type="entry name" value="DUF7834"/>
</dbReference>
<protein>
    <submittedName>
        <fullName evidence="3">DUF262 domain-containing protein</fullName>
    </submittedName>
</protein>
<reference evidence="3 4" key="1">
    <citation type="submission" date="2020-03" db="EMBL/GenBank/DDBJ databases">
        <title>Spirochaetal bacteria isolated from arthropods constitute a novel genus Entomospira genus novum within the order Spirochaetales.</title>
        <authorList>
            <person name="Grana-Miraglia L."/>
            <person name="Sikutova S."/>
            <person name="Fingerle V."/>
            <person name="Sing A."/>
            <person name="Castillo-Ramirez S."/>
            <person name="Margos G."/>
            <person name="Rudolf I."/>
        </authorList>
    </citation>
    <scope>NUCLEOTIDE SEQUENCE [LARGE SCALE GENOMIC DNA]</scope>
    <source>
        <strain evidence="3 4">BR193</strain>
    </source>
</reference>
<dbReference type="PANTHER" id="PTHR35149:SF2">
    <property type="entry name" value="DUF262 DOMAIN-CONTAINING PROTEIN"/>
    <property type="match status" value="1"/>
</dbReference>
<sequence>MALVKEKLGIQKISHLLMLNLAIPDYQRPYRWSKKSINTLFQDTYKAFTEQIQEYRLGSIIFHQRQEANNHFVYDIVDGQQRLTSLAILLYCLAEEEISLLQKEYDQRSYEAIRNNFHTLQRRVAEIPSAVQREYKSYVLSHCTVVQIVTDDEQEAFQFFDSQNSRGRALAPHDLLKSHHLREMVEASQSQKITTIEPWENMNQDALIQLFQSYLYPLTRWIKRVDGLGYNIHKIDAFKGIQRNHIVDKMNYTMYHLASHLFMEDFANSKYIELMNSMDVNQFQLSQPVIAGRRFFLYTMHYHRLLETIQQEVLKRSKVNPIPNKGVGDLYIKQLYTCALLLFADRFGLKYLSEAVYNQLYTWCYSFRLAMQRMFAESINAYALGKHERLNKNLSLFSLINEMSDPREMTNLSLERPEIVQKMKDNYPDVYRTICAYNHGWS</sequence>
<gene>
    <name evidence="3" type="ORF">HCT14_07080</name>
</gene>
<feature type="domain" description="GmrSD restriction endonucleases N-terminal" evidence="1">
    <location>
        <begin position="21"/>
        <end position="180"/>
    </location>
</feature>
<dbReference type="Proteomes" id="UP000711995">
    <property type="component" value="Unassembled WGS sequence"/>
</dbReference>
<evidence type="ECO:0000313" key="3">
    <source>
        <dbReference type="EMBL" id="NIZ41264.1"/>
    </source>
</evidence>
<proteinExistence type="predicted"/>
<dbReference type="InterPro" id="IPR004919">
    <property type="entry name" value="GmrSD_N"/>
</dbReference>
<dbReference type="PANTHER" id="PTHR35149">
    <property type="entry name" value="SLL5132 PROTEIN"/>
    <property type="match status" value="1"/>
</dbReference>
<dbReference type="EMBL" id="JAATLJ010000002">
    <property type="protein sequence ID" value="NIZ41264.1"/>
    <property type="molecule type" value="Genomic_DNA"/>
</dbReference>
<dbReference type="Pfam" id="PF25202">
    <property type="entry name" value="DUF7834"/>
    <property type="match status" value="1"/>
</dbReference>
<keyword evidence="4" id="KW-1185">Reference proteome</keyword>